<accession>A0A286UHL2</accession>
<evidence type="ECO:0000256" key="1">
    <source>
        <dbReference type="ARBA" id="ARBA00023002"/>
    </source>
</evidence>
<proteinExistence type="inferred from homology"/>
<dbReference type="Pfam" id="PF00389">
    <property type="entry name" value="2-Hacid_dh"/>
    <property type="match status" value="1"/>
</dbReference>
<keyword evidence="6" id="KW-1185">Reference proteome</keyword>
<dbReference type="OrthoDB" id="9991913at2759"/>
<comment type="caution">
    <text evidence="5">The sequence shown here is derived from an EMBL/GenBank/DDBJ whole genome shotgun (WGS) entry which is preliminary data.</text>
</comment>
<dbReference type="InterPro" id="IPR050223">
    <property type="entry name" value="D-isomer_2-hydroxyacid_DH"/>
</dbReference>
<name>A0A286UHL2_9AGAM</name>
<feature type="domain" description="D-isomer specific 2-hydroxyacid dehydrogenase catalytic" evidence="3">
    <location>
        <begin position="6"/>
        <end position="360"/>
    </location>
</feature>
<organism evidence="5 6">
    <name type="scientific">Pyrrhoderma noxium</name>
    <dbReference type="NCBI Taxonomy" id="2282107"/>
    <lineage>
        <taxon>Eukaryota</taxon>
        <taxon>Fungi</taxon>
        <taxon>Dikarya</taxon>
        <taxon>Basidiomycota</taxon>
        <taxon>Agaricomycotina</taxon>
        <taxon>Agaricomycetes</taxon>
        <taxon>Hymenochaetales</taxon>
        <taxon>Hymenochaetaceae</taxon>
        <taxon>Pyrrhoderma</taxon>
    </lineage>
</organism>
<dbReference type="PROSITE" id="PS00671">
    <property type="entry name" value="D_2_HYDROXYACID_DH_3"/>
    <property type="match status" value="1"/>
</dbReference>
<dbReference type="EMBL" id="NBII01000005">
    <property type="protein sequence ID" value="PAV19116.1"/>
    <property type="molecule type" value="Genomic_DNA"/>
</dbReference>
<dbReference type="InParanoid" id="A0A286UHL2"/>
<feature type="domain" description="D-isomer specific 2-hydroxyacid dehydrogenase NAD-binding" evidence="4">
    <location>
        <begin position="115"/>
        <end position="330"/>
    </location>
</feature>
<dbReference type="STRING" id="2282107.A0A286UHL2"/>
<dbReference type="GO" id="GO:0016618">
    <property type="term" value="F:hydroxypyruvate reductase [NAD(P)H] activity"/>
    <property type="evidence" value="ECO:0007669"/>
    <property type="project" value="TreeGrafter"/>
</dbReference>
<dbReference type="GO" id="GO:0051287">
    <property type="term" value="F:NAD binding"/>
    <property type="evidence" value="ECO:0007669"/>
    <property type="project" value="InterPro"/>
</dbReference>
<dbReference type="Gene3D" id="3.40.50.720">
    <property type="entry name" value="NAD(P)-binding Rossmann-like Domain"/>
    <property type="match status" value="2"/>
</dbReference>
<dbReference type="InterPro" id="IPR036291">
    <property type="entry name" value="NAD(P)-bd_dom_sf"/>
</dbReference>
<dbReference type="Proteomes" id="UP000217199">
    <property type="component" value="Unassembled WGS sequence"/>
</dbReference>
<evidence type="ECO:0000313" key="6">
    <source>
        <dbReference type="Proteomes" id="UP000217199"/>
    </source>
</evidence>
<sequence>MEKYKVVVSRDLGPDAMPYLFARPELEVIVWPEGGLCERKWLLENVQGASGIIVTLAEKVDEELIDKAGPSLKVVSTMSVGYEHVSLPILAKRGIRLGYTPDILTDAVADVAILLALMASRNVKQTTTIVQNGDWPNYTWSPFLFCGPQISGDPLPSIISPSESTTDIDTGRVAGFLGFGRIAKATLKRLVAFGVKRCIYTGNPSSSSKNSSSEEDDKLASQLGLSPGSITRVSLQDLASRSDILFVLAPGGQSTYHIINASIFSLMKPTSILINASRGTLVDSYALADALREKKIWGAGVDVVEGEPGEVRKDHPLVKEERCVVLPHVGSATFETRKGMALLTVRNVVGGVLGGKMPTELELKEYI</sequence>
<dbReference type="GO" id="GO:0005829">
    <property type="term" value="C:cytosol"/>
    <property type="evidence" value="ECO:0007669"/>
    <property type="project" value="TreeGrafter"/>
</dbReference>
<dbReference type="InterPro" id="IPR029753">
    <property type="entry name" value="D-isomer_DH_CS"/>
</dbReference>
<dbReference type="InterPro" id="IPR006140">
    <property type="entry name" value="D-isomer_DH_NAD-bd"/>
</dbReference>
<evidence type="ECO:0000259" key="4">
    <source>
        <dbReference type="Pfam" id="PF02826"/>
    </source>
</evidence>
<dbReference type="PANTHER" id="PTHR10996:SF277">
    <property type="entry name" value="GLYOXYLATE REDUCTASE_HYDROXYPYRUVATE REDUCTASE"/>
    <property type="match status" value="1"/>
</dbReference>
<evidence type="ECO:0000256" key="2">
    <source>
        <dbReference type="RuleBase" id="RU003719"/>
    </source>
</evidence>
<dbReference type="PANTHER" id="PTHR10996">
    <property type="entry name" value="2-HYDROXYACID DEHYDROGENASE-RELATED"/>
    <property type="match status" value="1"/>
</dbReference>
<keyword evidence="1 2" id="KW-0560">Oxidoreductase</keyword>
<dbReference type="AlphaFoldDB" id="A0A286UHL2"/>
<dbReference type="GO" id="GO:0030267">
    <property type="term" value="F:glyoxylate reductase (NADPH) activity"/>
    <property type="evidence" value="ECO:0007669"/>
    <property type="project" value="TreeGrafter"/>
</dbReference>
<reference evidence="5 6" key="1">
    <citation type="journal article" date="2017" name="Mol. Ecol.">
        <title>Comparative and population genomic landscape of Phellinus noxius: A hypervariable fungus causing root rot in trees.</title>
        <authorList>
            <person name="Chung C.L."/>
            <person name="Lee T.J."/>
            <person name="Akiba M."/>
            <person name="Lee H.H."/>
            <person name="Kuo T.H."/>
            <person name="Liu D."/>
            <person name="Ke H.M."/>
            <person name="Yokoi T."/>
            <person name="Roa M.B."/>
            <person name="Lu M.J."/>
            <person name="Chang Y.Y."/>
            <person name="Ann P.J."/>
            <person name="Tsai J.N."/>
            <person name="Chen C.Y."/>
            <person name="Tzean S.S."/>
            <person name="Ota Y."/>
            <person name="Hattori T."/>
            <person name="Sahashi N."/>
            <person name="Liou R.F."/>
            <person name="Kikuchi T."/>
            <person name="Tsai I.J."/>
        </authorList>
    </citation>
    <scope>NUCLEOTIDE SEQUENCE [LARGE SCALE GENOMIC DNA]</scope>
    <source>
        <strain evidence="5 6">FFPRI411160</strain>
    </source>
</reference>
<evidence type="ECO:0000313" key="5">
    <source>
        <dbReference type="EMBL" id="PAV19116.1"/>
    </source>
</evidence>
<comment type="similarity">
    <text evidence="2">Belongs to the D-isomer specific 2-hydroxyacid dehydrogenase family.</text>
</comment>
<dbReference type="SUPFAM" id="SSF52283">
    <property type="entry name" value="Formate/glycerate dehydrogenase catalytic domain-like"/>
    <property type="match status" value="1"/>
</dbReference>
<gene>
    <name evidence="5" type="ORF">PNOK_0596000</name>
</gene>
<dbReference type="CDD" id="cd05301">
    <property type="entry name" value="GDH"/>
    <property type="match status" value="1"/>
</dbReference>
<protein>
    <submittedName>
        <fullName evidence="5">Glyoxylate reductase</fullName>
    </submittedName>
</protein>
<evidence type="ECO:0000259" key="3">
    <source>
        <dbReference type="Pfam" id="PF00389"/>
    </source>
</evidence>
<dbReference type="InterPro" id="IPR006139">
    <property type="entry name" value="D-isomer_2_OHA_DH_cat_dom"/>
</dbReference>
<dbReference type="Pfam" id="PF02826">
    <property type="entry name" value="2-Hacid_dh_C"/>
    <property type="match status" value="1"/>
</dbReference>
<dbReference type="SUPFAM" id="SSF51735">
    <property type="entry name" value="NAD(P)-binding Rossmann-fold domains"/>
    <property type="match status" value="1"/>
</dbReference>